<comment type="caution">
    <text evidence="1">The sequence shown here is derived from an EMBL/GenBank/DDBJ whole genome shotgun (WGS) entry which is preliminary data.</text>
</comment>
<sequence>MTTAADSFTQIALKFNPPNSKSTAVTSCQVKSIGQKEYERVLAELSTTCENLQRPMHGQTRSEQVAKAMKAAEQLGPSTIPSTTATNALLVIGVKAPGALQELVTTRENGGDGTAVVNSADQGLEHIETWLKERTLCGQYPKSYCLLQSSQLAVVVGVIEDKLTQLYFATKGMFERPEEYNGDKDAEHFIRLLKAWFPTEKGDSIDRLKITVAKQLINGLKHAALDGHGTPAVMWRSFRCSDLLQLTRETGG</sequence>
<gene>
    <name evidence="1" type="ORF">FOXB_14226</name>
</gene>
<reference evidence="1" key="1">
    <citation type="journal article" date="2012" name="Mol. Plant Microbe Interact.">
        <title>A highly conserved effector in Fusarium oxysporum is required for full virulence on Arabidopsis.</title>
        <authorList>
            <person name="Thatcher L.F."/>
            <person name="Gardiner D.M."/>
            <person name="Kazan K."/>
            <person name="Manners J."/>
        </authorList>
    </citation>
    <scope>NUCLEOTIDE SEQUENCE [LARGE SCALE GENOMIC DNA]</scope>
    <source>
        <strain evidence="1">Fo5176</strain>
    </source>
</reference>
<proteinExistence type="predicted"/>
<organism evidence="1">
    <name type="scientific">Fusarium oxysporum (strain Fo5176)</name>
    <name type="common">Fusarium vascular wilt</name>
    <dbReference type="NCBI Taxonomy" id="660025"/>
    <lineage>
        <taxon>Eukaryota</taxon>
        <taxon>Fungi</taxon>
        <taxon>Dikarya</taxon>
        <taxon>Ascomycota</taxon>
        <taxon>Pezizomycotina</taxon>
        <taxon>Sordariomycetes</taxon>
        <taxon>Hypocreomycetidae</taxon>
        <taxon>Hypocreales</taxon>
        <taxon>Nectriaceae</taxon>
        <taxon>Fusarium</taxon>
        <taxon>Fusarium oxysporum species complex</taxon>
    </lineage>
</organism>
<dbReference type="AlphaFoldDB" id="F9G6E4"/>
<protein>
    <submittedName>
        <fullName evidence="1">Uncharacterized protein</fullName>
    </submittedName>
</protein>
<dbReference type="EMBL" id="AFQF01003518">
    <property type="protein sequence ID" value="EGU75264.1"/>
    <property type="molecule type" value="Genomic_DNA"/>
</dbReference>
<dbReference type="PaxDb" id="5507-FOXG_01727P0"/>
<dbReference type="OrthoDB" id="5045186at2759"/>
<accession>F9G6E4</accession>
<evidence type="ECO:0000313" key="1">
    <source>
        <dbReference type="EMBL" id="EGU75264.1"/>
    </source>
</evidence>
<name>F9G6E4_FUSOF</name>